<dbReference type="Pfam" id="PF01872">
    <property type="entry name" value="RibD_C"/>
    <property type="match status" value="1"/>
</dbReference>
<reference evidence="2 3" key="1">
    <citation type="journal article" date="2012" name="J. Bacteriol.">
        <title>Draft Genome Sequence of Agrobacterium albertimagni Strain AOL15.</title>
        <authorList>
            <person name="Trimble W.L."/>
            <person name="Phung le T."/>
            <person name="Meyer F."/>
            <person name="Gilbert J.A."/>
            <person name="Silver S."/>
        </authorList>
    </citation>
    <scope>NUCLEOTIDE SEQUENCE [LARGE SCALE GENOMIC DNA]</scope>
    <source>
        <strain evidence="2 3">AOL15</strain>
    </source>
</reference>
<evidence type="ECO:0000313" key="2">
    <source>
        <dbReference type="EMBL" id="EKF57758.1"/>
    </source>
</evidence>
<keyword evidence="3" id="KW-1185">Reference proteome</keyword>
<evidence type="ECO:0000259" key="1">
    <source>
        <dbReference type="Pfam" id="PF01872"/>
    </source>
</evidence>
<dbReference type="STRING" id="1156935.QWE_19723"/>
<dbReference type="SUPFAM" id="SSF53597">
    <property type="entry name" value="Dihydrofolate reductase-like"/>
    <property type="match status" value="1"/>
</dbReference>
<dbReference type="Proteomes" id="UP000007123">
    <property type="component" value="Unassembled WGS sequence"/>
</dbReference>
<dbReference type="GO" id="GO:0009231">
    <property type="term" value="P:riboflavin biosynthetic process"/>
    <property type="evidence" value="ECO:0007669"/>
    <property type="project" value="InterPro"/>
</dbReference>
<dbReference type="PANTHER" id="PTHR38011">
    <property type="entry name" value="DIHYDROFOLATE REDUCTASE FAMILY PROTEIN (AFU_ORTHOLOGUE AFUA_8G06820)"/>
    <property type="match status" value="1"/>
</dbReference>
<dbReference type="eggNOG" id="COG0262">
    <property type="taxonomic scope" value="Bacteria"/>
</dbReference>
<dbReference type="PATRIC" id="fig|1156935.5.peg.4018"/>
<feature type="domain" description="Bacterial bifunctional deaminase-reductase C-terminal" evidence="1">
    <location>
        <begin position="10"/>
        <end position="176"/>
    </location>
</feature>
<dbReference type="InterPro" id="IPR050765">
    <property type="entry name" value="Riboflavin_Biosynth_HTPR"/>
</dbReference>
<dbReference type="InterPro" id="IPR002734">
    <property type="entry name" value="RibDG_C"/>
</dbReference>
<gene>
    <name evidence="2" type="ORF">QWE_19723</name>
</gene>
<dbReference type="GO" id="GO:0008703">
    <property type="term" value="F:5-amino-6-(5-phosphoribosylamino)uracil reductase activity"/>
    <property type="evidence" value="ECO:0007669"/>
    <property type="project" value="InterPro"/>
</dbReference>
<sequence length="185" mass="20764">MMRQLIGWNLMSLDGYFEGEMPWDLSFHLSAWGEDLRRYSLSLGEETDFIVFGRKTYEGMAAHWQDATEELEIKAYMNAKPKGVASRSLDEAQWNNTRILPDAVADLRAMKTQPGKTIFVFGSAELQHTLLEAGLMDEVRVCLAPVLLGRGNSLFKTGSEKRLSLLEARPIDTGAVILRYATTTS</sequence>
<name>K2PA19_9HYPH</name>
<dbReference type="PANTHER" id="PTHR38011:SF11">
    <property type="entry name" value="2,5-DIAMINO-6-RIBOSYLAMINO-4(3H)-PYRIMIDINONE 5'-PHOSPHATE REDUCTASE"/>
    <property type="match status" value="1"/>
</dbReference>
<dbReference type="Gene3D" id="3.40.430.10">
    <property type="entry name" value="Dihydrofolate Reductase, subunit A"/>
    <property type="match status" value="1"/>
</dbReference>
<dbReference type="AlphaFoldDB" id="K2PA19"/>
<evidence type="ECO:0000313" key="3">
    <source>
        <dbReference type="Proteomes" id="UP000007123"/>
    </source>
</evidence>
<protein>
    <submittedName>
        <fullName evidence="2">Pyrimidine reductase (Dihydrofolate reductase family) protein</fullName>
    </submittedName>
</protein>
<comment type="caution">
    <text evidence="2">The sequence shown here is derived from an EMBL/GenBank/DDBJ whole genome shotgun (WGS) entry which is preliminary data.</text>
</comment>
<dbReference type="EMBL" id="ALJF01000016">
    <property type="protein sequence ID" value="EKF57758.1"/>
    <property type="molecule type" value="Genomic_DNA"/>
</dbReference>
<accession>K2PA19</accession>
<organism evidence="2 3">
    <name type="scientific">Agrobacterium albertimagni AOL15</name>
    <dbReference type="NCBI Taxonomy" id="1156935"/>
    <lineage>
        <taxon>Bacteria</taxon>
        <taxon>Pseudomonadati</taxon>
        <taxon>Pseudomonadota</taxon>
        <taxon>Alphaproteobacteria</taxon>
        <taxon>Hyphomicrobiales</taxon>
        <taxon>Rhizobiaceae</taxon>
        <taxon>Rhizobium/Agrobacterium group</taxon>
        <taxon>Agrobacterium</taxon>
    </lineage>
</organism>
<dbReference type="InterPro" id="IPR024072">
    <property type="entry name" value="DHFR-like_dom_sf"/>
</dbReference>
<proteinExistence type="predicted"/>